<name>A0A392R7J3_9FABA</name>
<evidence type="ECO:0000256" key="1">
    <source>
        <dbReference type="SAM" id="MobiDB-lite"/>
    </source>
</evidence>
<dbReference type="EMBL" id="LXQA010196836">
    <property type="protein sequence ID" value="MCI32573.1"/>
    <property type="molecule type" value="Genomic_DNA"/>
</dbReference>
<evidence type="ECO:0000313" key="2">
    <source>
        <dbReference type="EMBL" id="MCI32573.1"/>
    </source>
</evidence>
<evidence type="ECO:0000313" key="3">
    <source>
        <dbReference type="Proteomes" id="UP000265520"/>
    </source>
</evidence>
<organism evidence="2 3">
    <name type="scientific">Trifolium medium</name>
    <dbReference type="NCBI Taxonomy" id="97028"/>
    <lineage>
        <taxon>Eukaryota</taxon>
        <taxon>Viridiplantae</taxon>
        <taxon>Streptophyta</taxon>
        <taxon>Embryophyta</taxon>
        <taxon>Tracheophyta</taxon>
        <taxon>Spermatophyta</taxon>
        <taxon>Magnoliopsida</taxon>
        <taxon>eudicotyledons</taxon>
        <taxon>Gunneridae</taxon>
        <taxon>Pentapetalae</taxon>
        <taxon>rosids</taxon>
        <taxon>fabids</taxon>
        <taxon>Fabales</taxon>
        <taxon>Fabaceae</taxon>
        <taxon>Papilionoideae</taxon>
        <taxon>50 kb inversion clade</taxon>
        <taxon>NPAAA clade</taxon>
        <taxon>Hologalegina</taxon>
        <taxon>IRL clade</taxon>
        <taxon>Trifolieae</taxon>
        <taxon>Trifolium</taxon>
    </lineage>
</organism>
<sequence>MSLSLAWRQVAITSQKETPQLATTGDNWRRLATSSPPPRPVPSGDLKNGARLETPHKSL</sequence>
<protein>
    <submittedName>
        <fullName evidence="2">Uncharacterized protein</fullName>
    </submittedName>
</protein>
<dbReference type="AlphaFoldDB" id="A0A392R7J3"/>
<comment type="caution">
    <text evidence="2">The sequence shown here is derived from an EMBL/GenBank/DDBJ whole genome shotgun (WGS) entry which is preliminary data.</text>
</comment>
<keyword evidence="3" id="KW-1185">Reference proteome</keyword>
<reference evidence="2 3" key="1">
    <citation type="journal article" date="2018" name="Front. Plant Sci.">
        <title>Red Clover (Trifolium pratense) and Zigzag Clover (T. medium) - A Picture of Genomic Similarities and Differences.</title>
        <authorList>
            <person name="Dluhosova J."/>
            <person name="Istvanek J."/>
            <person name="Nedelnik J."/>
            <person name="Repkova J."/>
        </authorList>
    </citation>
    <scope>NUCLEOTIDE SEQUENCE [LARGE SCALE GENOMIC DNA]</scope>
    <source>
        <strain evidence="3">cv. 10/8</strain>
        <tissue evidence="2">Leaf</tissue>
    </source>
</reference>
<dbReference type="Proteomes" id="UP000265520">
    <property type="component" value="Unassembled WGS sequence"/>
</dbReference>
<proteinExistence type="predicted"/>
<accession>A0A392R7J3</accession>
<feature type="region of interest" description="Disordered" evidence="1">
    <location>
        <begin position="16"/>
        <end position="59"/>
    </location>
</feature>
<feature type="compositionally biased region" description="Polar residues" evidence="1">
    <location>
        <begin position="16"/>
        <end position="26"/>
    </location>
</feature>
<feature type="compositionally biased region" description="Basic and acidic residues" evidence="1">
    <location>
        <begin position="48"/>
        <end position="59"/>
    </location>
</feature>